<protein>
    <submittedName>
        <fullName evidence="2">Uncharacterized protein</fullName>
    </submittedName>
</protein>
<feature type="compositionally biased region" description="Acidic residues" evidence="1">
    <location>
        <begin position="71"/>
        <end position="99"/>
    </location>
</feature>
<gene>
    <name evidence="2" type="ORF">HYFRA_00011402</name>
</gene>
<organism evidence="2 3">
    <name type="scientific">Hymenoscyphus fraxineus</name>
    <dbReference type="NCBI Taxonomy" id="746836"/>
    <lineage>
        <taxon>Eukaryota</taxon>
        <taxon>Fungi</taxon>
        <taxon>Dikarya</taxon>
        <taxon>Ascomycota</taxon>
        <taxon>Pezizomycotina</taxon>
        <taxon>Leotiomycetes</taxon>
        <taxon>Helotiales</taxon>
        <taxon>Helotiaceae</taxon>
        <taxon>Hymenoscyphus</taxon>
    </lineage>
</organism>
<dbReference type="OrthoDB" id="4508730at2759"/>
<proteinExistence type="predicted"/>
<evidence type="ECO:0000313" key="2">
    <source>
        <dbReference type="EMBL" id="CAG8957421.1"/>
    </source>
</evidence>
<dbReference type="Proteomes" id="UP000696280">
    <property type="component" value="Unassembled WGS sequence"/>
</dbReference>
<sequence length="351" mass="41652">MEKNKSKKKRNPQNPCKLINRRKRRNQERAIAEEKYRYDKEIQSTRIFPEWFRRVFKLYGFDGHVDSEAFDEDISELDEPLPEPKLDDEEEKEEEENSDDHEYYYEQKSDWGNDSKAAHYISMQRARHDRKRELRRERIERQDMAARCIRNEKEKETVVRTAYAGCKKARRIAQRERRIVVLDSIEGRKFALFSSCYTEIWSSNIWDRGPNWVSFSSVDSSKRILVSRRTKGKGKYEKGPLVQGRLQLGRHLYHVSPFPLPSRASTKIFKAKCGKFNVQFEFFGNGYIKLRIPREIIMDGLDKKPNLPVDLEFSGIRCLKTVKEVLAQMRPSSPRESFFERTHFMGSWGGF</sequence>
<feature type="region of interest" description="Disordered" evidence="1">
    <location>
        <begin position="1"/>
        <end position="32"/>
    </location>
</feature>
<feature type="region of interest" description="Disordered" evidence="1">
    <location>
        <begin position="71"/>
        <end position="105"/>
    </location>
</feature>
<keyword evidence="3" id="KW-1185">Reference proteome</keyword>
<dbReference type="AlphaFoldDB" id="A0A9N9L2I6"/>
<feature type="compositionally biased region" description="Basic residues" evidence="1">
    <location>
        <begin position="1"/>
        <end position="11"/>
    </location>
</feature>
<evidence type="ECO:0000313" key="3">
    <source>
        <dbReference type="Proteomes" id="UP000696280"/>
    </source>
</evidence>
<reference evidence="2" key="1">
    <citation type="submission" date="2021-07" db="EMBL/GenBank/DDBJ databases">
        <authorList>
            <person name="Durling M."/>
        </authorList>
    </citation>
    <scope>NUCLEOTIDE SEQUENCE</scope>
</reference>
<name>A0A9N9L2I6_9HELO</name>
<dbReference type="EMBL" id="CAJVRL010000079">
    <property type="protein sequence ID" value="CAG8957421.1"/>
    <property type="molecule type" value="Genomic_DNA"/>
</dbReference>
<accession>A0A9N9L2I6</accession>
<evidence type="ECO:0000256" key="1">
    <source>
        <dbReference type="SAM" id="MobiDB-lite"/>
    </source>
</evidence>
<comment type="caution">
    <text evidence="2">The sequence shown here is derived from an EMBL/GenBank/DDBJ whole genome shotgun (WGS) entry which is preliminary data.</text>
</comment>